<dbReference type="EMBL" id="FWWT01000016">
    <property type="protein sequence ID" value="SMB89733.1"/>
    <property type="molecule type" value="Genomic_DNA"/>
</dbReference>
<protein>
    <submittedName>
        <fullName evidence="2">Uncharacterized protein</fullName>
    </submittedName>
</protein>
<sequence>MEIMLGLVYGATAVTYVSVGVLVYGWLKHNKNKQSVR</sequence>
<evidence type="ECO:0000256" key="1">
    <source>
        <dbReference type="SAM" id="Phobius"/>
    </source>
</evidence>
<feature type="transmembrane region" description="Helical" evidence="1">
    <location>
        <begin position="6"/>
        <end position="27"/>
    </location>
</feature>
<name>A0A1W1V8Y4_DESTI</name>
<keyword evidence="3" id="KW-1185">Reference proteome</keyword>
<dbReference type="AlphaFoldDB" id="A0A1W1V8Y4"/>
<gene>
    <name evidence="2" type="ORF">SAMN00017405_0652</name>
</gene>
<dbReference type="Proteomes" id="UP000192731">
    <property type="component" value="Unassembled WGS sequence"/>
</dbReference>
<evidence type="ECO:0000313" key="3">
    <source>
        <dbReference type="Proteomes" id="UP000192731"/>
    </source>
</evidence>
<keyword evidence="1" id="KW-0472">Membrane</keyword>
<dbReference type="STRING" id="656914.SAMN00017405_0652"/>
<organism evidence="2 3">
    <name type="scientific">Desulfonispora thiosulfatigenes DSM 11270</name>
    <dbReference type="NCBI Taxonomy" id="656914"/>
    <lineage>
        <taxon>Bacteria</taxon>
        <taxon>Bacillati</taxon>
        <taxon>Bacillota</taxon>
        <taxon>Clostridia</taxon>
        <taxon>Eubacteriales</taxon>
        <taxon>Peptococcaceae</taxon>
        <taxon>Desulfonispora</taxon>
    </lineage>
</organism>
<proteinExistence type="predicted"/>
<reference evidence="2 3" key="1">
    <citation type="submission" date="2017-04" db="EMBL/GenBank/DDBJ databases">
        <authorList>
            <person name="Afonso C.L."/>
            <person name="Miller P.J."/>
            <person name="Scott M.A."/>
            <person name="Spackman E."/>
            <person name="Goraichik I."/>
            <person name="Dimitrov K.M."/>
            <person name="Suarez D.L."/>
            <person name="Swayne D.E."/>
        </authorList>
    </citation>
    <scope>NUCLEOTIDE SEQUENCE [LARGE SCALE GENOMIC DNA]</scope>
    <source>
        <strain evidence="2 3">DSM 11270</strain>
    </source>
</reference>
<evidence type="ECO:0000313" key="2">
    <source>
        <dbReference type="EMBL" id="SMB89733.1"/>
    </source>
</evidence>
<keyword evidence="1" id="KW-1133">Transmembrane helix</keyword>
<keyword evidence="1" id="KW-0812">Transmembrane</keyword>
<accession>A0A1W1V8Y4</accession>